<dbReference type="Proteomes" id="UP000297258">
    <property type="component" value="Unassembled WGS sequence"/>
</dbReference>
<dbReference type="Pfam" id="PF13505">
    <property type="entry name" value="OMP_b-brl"/>
    <property type="match status" value="1"/>
</dbReference>
<dbReference type="SUPFAM" id="SSF56925">
    <property type="entry name" value="OMPA-like"/>
    <property type="match status" value="1"/>
</dbReference>
<feature type="chain" id="PRO_5021485500" description="Outer membrane protein beta-barrel domain-containing protein" evidence="3">
    <location>
        <begin position="21"/>
        <end position="160"/>
    </location>
</feature>
<evidence type="ECO:0000256" key="3">
    <source>
        <dbReference type="SAM" id="SignalP"/>
    </source>
</evidence>
<name>A0A4Y9SX01_9BURK</name>
<dbReference type="InterPro" id="IPR011250">
    <property type="entry name" value="OMP/PagP_B-barrel"/>
</dbReference>
<protein>
    <recommendedName>
        <fullName evidence="4">Outer membrane protein beta-barrel domain-containing protein</fullName>
    </recommendedName>
</protein>
<gene>
    <name evidence="5" type="ORF">E4O92_17635</name>
</gene>
<proteinExistence type="predicted"/>
<feature type="domain" description="Outer membrane protein beta-barrel" evidence="4">
    <location>
        <begin position="6"/>
        <end position="160"/>
    </location>
</feature>
<evidence type="ECO:0000259" key="4">
    <source>
        <dbReference type="Pfam" id="PF13505"/>
    </source>
</evidence>
<sequence>MFKKIAAAAALTLLASSSFAAPTSFYGGVDVGSTKSDVLDNNSNKVSYGAFLGYDVNENVAVELGYRRLGQWDNVRGSGYDATVNQTHLSVVGSVPLKDQFSVFARVGYSKLNGDDVNNSGALYGVGLGYNFAPNVFGRVEVQKPTNLTTNVGVSVGYKF</sequence>
<dbReference type="EMBL" id="SPUM01000116">
    <property type="protein sequence ID" value="TFW30057.1"/>
    <property type="molecule type" value="Genomic_DNA"/>
</dbReference>
<reference evidence="5 6" key="1">
    <citation type="submission" date="2019-03" db="EMBL/GenBank/DDBJ databases">
        <title>Draft genome of Massilia hortus sp. nov., a novel bacterial species of the Oxalobacteraceae family.</title>
        <authorList>
            <person name="Peta V."/>
            <person name="Raths R."/>
            <person name="Bucking H."/>
        </authorList>
    </citation>
    <scope>NUCLEOTIDE SEQUENCE [LARGE SCALE GENOMIC DNA]</scope>
    <source>
        <strain evidence="5 6">ONC3</strain>
    </source>
</reference>
<dbReference type="Gene3D" id="2.40.160.20">
    <property type="match status" value="1"/>
</dbReference>
<keyword evidence="2 3" id="KW-0732">Signal</keyword>
<dbReference type="RefSeq" id="WP_135190965.1">
    <property type="nucleotide sequence ID" value="NZ_SPUM01000116.1"/>
</dbReference>
<keyword evidence="6" id="KW-1185">Reference proteome</keyword>
<comment type="subcellular location">
    <subcellularLocation>
        <location evidence="1">Cell outer membrane</location>
    </subcellularLocation>
</comment>
<feature type="signal peptide" evidence="3">
    <location>
        <begin position="1"/>
        <end position="20"/>
    </location>
</feature>
<organism evidence="5 6">
    <name type="scientific">Massilia horti</name>
    <dbReference type="NCBI Taxonomy" id="2562153"/>
    <lineage>
        <taxon>Bacteria</taxon>
        <taxon>Pseudomonadati</taxon>
        <taxon>Pseudomonadota</taxon>
        <taxon>Betaproteobacteria</taxon>
        <taxon>Burkholderiales</taxon>
        <taxon>Oxalobacteraceae</taxon>
        <taxon>Telluria group</taxon>
        <taxon>Massilia</taxon>
    </lineage>
</organism>
<evidence type="ECO:0000313" key="5">
    <source>
        <dbReference type="EMBL" id="TFW30057.1"/>
    </source>
</evidence>
<accession>A0A4Y9SX01</accession>
<evidence type="ECO:0000313" key="6">
    <source>
        <dbReference type="Proteomes" id="UP000297258"/>
    </source>
</evidence>
<dbReference type="OrthoDB" id="5360144at2"/>
<dbReference type="InterPro" id="IPR027385">
    <property type="entry name" value="Beta-barrel_OMP"/>
</dbReference>
<evidence type="ECO:0000256" key="1">
    <source>
        <dbReference type="ARBA" id="ARBA00004442"/>
    </source>
</evidence>
<dbReference type="AlphaFoldDB" id="A0A4Y9SX01"/>
<comment type="caution">
    <text evidence="5">The sequence shown here is derived from an EMBL/GenBank/DDBJ whole genome shotgun (WGS) entry which is preliminary data.</text>
</comment>
<evidence type="ECO:0000256" key="2">
    <source>
        <dbReference type="ARBA" id="ARBA00022729"/>
    </source>
</evidence>
<dbReference type="GO" id="GO:0009279">
    <property type="term" value="C:cell outer membrane"/>
    <property type="evidence" value="ECO:0007669"/>
    <property type="project" value="UniProtKB-SubCell"/>
</dbReference>